<reference evidence="1 2" key="1">
    <citation type="journal article" date="2016" name="Nat. Commun.">
        <title>Thousands of microbial genomes shed light on interconnected biogeochemical processes in an aquifer system.</title>
        <authorList>
            <person name="Anantharaman K."/>
            <person name="Brown C.T."/>
            <person name="Hug L.A."/>
            <person name="Sharon I."/>
            <person name="Castelle C.J."/>
            <person name="Probst A.J."/>
            <person name="Thomas B.C."/>
            <person name="Singh A."/>
            <person name="Wilkins M.J."/>
            <person name="Karaoz U."/>
            <person name="Brodie E.L."/>
            <person name="Williams K.H."/>
            <person name="Hubbard S.S."/>
            <person name="Banfield J.F."/>
        </authorList>
    </citation>
    <scope>NUCLEOTIDE SEQUENCE [LARGE SCALE GENOMIC DNA]</scope>
</reference>
<evidence type="ECO:0000313" key="1">
    <source>
        <dbReference type="EMBL" id="OGN08326.1"/>
    </source>
</evidence>
<dbReference type="EMBL" id="MGJL01000007">
    <property type="protein sequence ID" value="OGN08326.1"/>
    <property type="molecule type" value="Genomic_DNA"/>
</dbReference>
<protein>
    <submittedName>
        <fullName evidence="1">Uncharacterized protein</fullName>
    </submittedName>
</protein>
<sequence length="299" mass="34172">MKLKISSGLFAAIFLVLIYLFWNNKLGGPSPLSAVDANPTSQDIEQWSVEHFQKEGWRIWNNNPSLDTYSRNFDSGEKRDGNLQFAPWGKDNWGLKAYGWGEGVGEKDVALSRLKAQDGKFYIKVRQEGGFYGNGTMIQGWNWGSCEDVPWHCPPPLIAGDKKIVLSLDLKIDSIDPGQWYSLTRWLMIGATFWFRSPDLPKPLVTDLGFYINRSIMFSHESASGYHYQKMVVANKTEAINCWRHYDIDLIWFINDAFRRFNIPESARKTLALQSVEMLVESKESGAAIEVGNFALYYK</sequence>
<evidence type="ECO:0000313" key="2">
    <source>
        <dbReference type="Proteomes" id="UP000178023"/>
    </source>
</evidence>
<accession>A0A1F8F7V6</accession>
<dbReference type="AlphaFoldDB" id="A0A1F8F7V6"/>
<comment type="caution">
    <text evidence="1">The sequence shown here is derived from an EMBL/GenBank/DDBJ whole genome shotgun (WGS) entry which is preliminary data.</text>
</comment>
<gene>
    <name evidence="1" type="ORF">A2750_00735</name>
</gene>
<name>A0A1F8F7V6_9BACT</name>
<organism evidence="1 2">
    <name type="scientific">Candidatus Yanofskybacteria bacterium RIFCSPHIGHO2_01_FULL_45_42</name>
    <dbReference type="NCBI Taxonomy" id="1802671"/>
    <lineage>
        <taxon>Bacteria</taxon>
        <taxon>Candidatus Yanofskyibacteriota</taxon>
    </lineage>
</organism>
<proteinExistence type="predicted"/>
<dbReference type="Proteomes" id="UP000178023">
    <property type="component" value="Unassembled WGS sequence"/>
</dbReference>